<organism evidence="2 3">
    <name type="scientific">Dyadobacter soli</name>
    <dbReference type="NCBI Taxonomy" id="659014"/>
    <lineage>
        <taxon>Bacteria</taxon>
        <taxon>Pseudomonadati</taxon>
        <taxon>Bacteroidota</taxon>
        <taxon>Cytophagia</taxon>
        <taxon>Cytophagales</taxon>
        <taxon>Spirosomataceae</taxon>
        <taxon>Dyadobacter</taxon>
    </lineage>
</organism>
<reference evidence="3" key="1">
    <citation type="submission" date="2016-10" db="EMBL/GenBank/DDBJ databases">
        <authorList>
            <person name="Varghese N."/>
            <person name="Submissions S."/>
        </authorList>
    </citation>
    <scope>NUCLEOTIDE SEQUENCE [LARGE SCALE GENOMIC DNA]</scope>
    <source>
        <strain evidence="3">DSM 25329</strain>
    </source>
</reference>
<gene>
    <name evidence="2" type="ORF">SAMN04487996_10530</name>
</gene>
<proteinExistence type="predicted"/>
<evidence type="ECO:0000256" key="1">
    <source>
        <dbReference type="SAM" id="SignalP"/>
    </source>
</evidence>
<evidence type="ECO:0008006" key="4">
    <source>
        <dbReference type="Google" id="ProtNLM"/>
    </source>
</evidence>
<dbReference type="STRING" id="659014.SAMN04487996_10530"/>
<dbReference type="RefSeq" id="WP_176884942.1">
    <property type="nucleotide sequence ID" value="NZ_FNAN01000005.1"/>
</dbReference>
<name>A0A1G7CUW3_9BACT</name>
<protein>
    <recommendedName>
        <fullName evidence="4">Lipoprotein</fullName>
    </recommendedName>
</protein>
<evidence type="ECO:0000313" key="2">
    <source>
        <dbReference type="EMBL" id="SDE43234.1"/>
    </source>
</evidence>
<feature type="chain" id="PRO_5011637675" description="Lipoprotein" evidence="1">
    <location>
        <begin position="29"/>
        <end position="51"/>
    </location>
</feature>
<evidence type="ECO:0000313" key="3">
    <source>
        <dbReference type="Proteomes" id="UP000198748"/>
    </source>
</evidence>
<keyword evidence="3" id="KW-1185">Reference proteome</keyword>
<dbReference type="AlphaFoldDB" id="A0A1G7CUW3"/>
<dbReference type="PROSITE" id="PS51257">
    <property type="entry name" value="PROKAR_LIPOPROTEIN"/>
    <property type="match status" value="1"/>
</dbReference>
<dbReference type="EMBL" id="FNAN01000005">
    <property type="protein sequence ID" value="SDE43234.1"/>
    <property type="molecule type" value="Genomic_DNA"/>
</dbReference>
<sequence>MKISKSVLQAVAVAVTVAALTTACTDNAVGPNGEKTSKTKTLDNCPACGMG</sequence>
<feature type="signal peptide" evidence="1">
    <location>
        <begin position="1"/>
        <end position="28"/>
    </location>
</feature>
<dbReference type="Proteomes" id="UP000198748">
    <property type="component" value="Unassembled WGS sequence"/>
</dbReference>
<keyword evidence="1" id="KW-0732">Signal</keyword>
<accession>A0A1G7CUW3</accession>